<feature type="region of interest" description="Disordered" evidence="1">
    <location>
        <begin position="1"/>
        <end position="238"/>
    </location>
</feature>
<accession>A0AAV7WZC8</accession>
<dbReference type="AlphaFoldDB" id="A0AAV7WZC8"/>
<keyword evidence="3" id="KW-1185">Reference proteome</keyword>
<comment type="caution">
    <text evidence="2">The sequence shown here is derived from an EMBL/GenBank/DDBJ whole genome shotgun (WGS) entry which is preliminary data.</text>
</comment>
<proteinExistence type="predicted"/>
<reference evidence="2" key="1">
    <citation type="journal article" date="2022" name="bioRxiv">
        <title>Sequencing and chromosome-scale assembly of the giantPleurodeles waltlgenome.</title>
        <authorList>
            <person name="Brown T."/>
            <person name="Elewa A."/>
            <person name="Iarovenko S."/>
            <person name="Subramanian E."/>
            <person name="Araus A.J."/>
            <person name="Petzold A."/>
            <person name="Susuki M."/>
            <person name="Suzuki K.-i.T."/>
            <person name="Hayashi T."/>
            <person name="Toyoda A."/>
            <person name="Oliveira C."/>
            <person name="Osipova E."/>
            <person name="Leigh N.D."/>
            <person name="Simon A."/>
            <person name="Yun M.H."/>
        </authorList>
    </citation>
    <scope>NUCLEOTIDE SEQUENCE</scope>
    <source>
        <strain evidence="2">20211129_DDA</strain>
        <tissue evidence="2">Liver</tissue>
    </source>
</reference>
<dbReference type="EMBL" id="JANPWB010000001">
    <property type="protein sequence ID" value="KAJ1218072.1"/>
    <property type="molecule type" value="Genomic_DNA"/>
</dbReference>
<name>A0AAV7WZC8_PLEWA</name>
<evidence type="ECO:0000256" key="1">
    <source>
        <dbReference type="SAM" id="MobiDB-lite"/>
    </source>
</evidence>
<feature type="compositionally biased region" description="Basic and acidic residues" evidence="1">
    <location>
        <begin position="169"/>
        <end position="183"/>
    </location>
</feature>
<sequence>MQGQSHTSLPYLVSVHTGPIRSGTTLADDHQTSQVHSEGGGEGEGGDPPPLSDLTADRLPGTSLTPATLPSKGGHLCHQSFPAGGALGPPNARSRPCGHPTSRPCGPGLQGKAAIPRRGERRPSIVEEMGGPAAQHHCRYGPPEHPNERCHGGPPGPRGKAQTSPTQRGSREHAVPRRGRFDPRAAPQLPPLQRGEAANIRRPPPSHRSASSVLAGEFSKLGPCRSRASRSAGRLAAG</sequence>
<evidence type="ECO:0000313" key="2">
    <source>
        <dbReference type="EMBL" id="KAJ1218072.1"/>
    </source>
</evidence>
<evidence type="ECO:0000313" key="3">
    <source>
        <dbReference type="Proteomes" id="UP001066276"/>
    </source>
</evidence>
<dbReference type="Proteomes" id="UP001066276">
    <property type="component" value="Chromosome 1_1"/>
</dbReference>
<protein>
    <submittedName>
        <fullName evidence="2">Uncharacterized protein</fullName>
    </submittedName>
</protein>
<gene>
    <name evidence="2" type="ORF">NDU88_005658</name>
</gene>
<organism evidence="2 3">
    <name type="scientific">Pleurodeles waltl</name>
    <name type="common">Iberian ribbed newt</name>
    <dbReference type="NCBI Taxonomy" id="8319"/>
    <lineage>
        <taxon>Eukaryota</taxon>
        <taxon>Metazoa</taxon>
        <taxon>Chordata</taxon>
        <taxon>Craniata</taxon>
        <taxon>Vertebrata</taxon>
        <taxon>Euteleostomi</taxon>
        <taxon>Amphibia</taxon>
        <taxon>Batrachia</taxon>
        <taxon>Caudata</taxon>
        <taxon>Salamandroidea</taxon>
        <taxon>Salamandridae</taxon>
        <taxon>Pleurodelinae</taxon>
        <taxon>Pleurodeles</taxon>
    </lineage>
</organism>
<feature type="compositionally biased region" description="Low complexity" evidence="1">
    <location>
        <begin position="225"/>
        <end position="238"/>
    </location>
</feature>